<evidence type="ECO:0000313" key="2">
    <source>
        <dbReference type="Proteomes" id="UP000595001"/>
    </source>
</evidence>
<organism evidence="1 2">
    <name type="scientific">Halosimplex litoreum</name>
    <dbReference type="NCBI Taxonomy" id="1198301"/>
    <lineage>
        <taxon>Archaea</taxon>
        <taxon>Methanobacteriati</taxon>
        <taxon>Methanobacteriota</taxon>
        <taxon>Stenosarchaea group</taxon>
        <taxon>Halobacteria</taxon>
        <taxon>Halobacteriales</taxon>
        <taxon>Haloarculaceae</taxon>
        <taxon>Halosimplex</taxon>
    </lineage>
</organism>
<sequence>MDGDPAIDVVGTAIPAGSHLSERLVGNDVAAVDGFSKCHRARLPDCFEAVAGDPTGHEVAVGAITEGVDD</sequence>
<dbReference type="AlphaFoldDB" id="A0A7T3KWR8"/>
<gene>
    <name evidence="1" type="ORF">I7X12_07045</name>
</gene>
<reference evidence="1 2" key="1">
    <citation type="submission" date="2020-12" db="EMBL/GenBank/DDBJ databases">
        <title>Halosimplex halophilum sp. nov. and Halosimplex salinum sp. nov., two new members of the genus Halosimplex.</title>
        <authorList>
            <person name="Cui H.L."/>
        </authorList>
    </citation>
    <scope>NUCLEOTIDE SEQUENCE [LARGE SCALE GENOMIC DNA]</scope>
    <source>
        <strain evidence="1 2">YGH94</strain>
    </source>
</reference>
<dbReference type="Proteomes" id="UP000595001">
    <property type="component" value="Chromosome"/>
</dbReference>
<dbReference type="EMBL" id="CP065856">
    <property type="protein sequence ID" value="QPV64363.1"/>
    <property type="molecule type" value="Genomic_DNA"/>
</dbReference>
<dbReference type="GeneID" id="60588236"/>
<dbReference type="RefSeq" id="WP_198063136.1">
    <property type="nucleotide sequence ID" value="NZ_CP065856.1"/>
</dbReference>
<dbReference type="KEGG" id="hlt:I7X12_07045"/>
<evidence type="ECO:0000313" key="1">
    <source>
        <dbReference type="EMBL" id="QPV64363.1"/>
    </source>
</evidence>
<proteinExistence type="predicted"/>
<protein>
    <submittedName>
        <fullName evidence="1">Uncharacterized protein</fullName>
    </submittedName>
</protein>
<keyword evidence="2" id="KW-1185">Reference proteome</keyword>
<accession>A0A7T3KWR8</accession>
<name>A0A7T3KWR8_9EURY</name>